<gene>
    <name evidence="1" type="ORF">Psch_02026</name>
</gene>
<comment type="caution">
    <text evidence="1">The sequence shown here is derived from an EMBL/GenBank/DDBJ whole genome shotgun (WGS) entry which is preliminary data.</text>
</comment>
<organism evidence="1 2">
    <name type="scientific">Pelotomaculum schinkii</name>
    <dbReference type="NCBI Taxonomy" id="78350"/>
    <lineage>
        <taxon>Bacteria</taxon>
        <taxon>Bacillati</taxon>
        <taxon>Bacillota</taxon>
        <taxon>Clostridia</taxon>
        <taxon>Eubacteriales</taxon>
        <taxon>Desulfotomaculaceae</taxon>
        <taxon>Pelotomaculum</taxon>
    </lineage>
</organism>
<dbReference type="Gene3D" id="2.40.10.10">
    <property type="entry name" value="Trypsin-like serine proteases"/>
    <property type="match status" value="1"/>
</dbReference>
<evidence type="ECO:0000313" key="2">
    <source>
        <dbReference type="Proteomes" id="UP000298324"/>
    </source>
</evidence>
<name>A0A4Y7RI36_9FIRM</name>
<protein>
    <submittedName>
        <fullName evidence="1">Uncharacterized protein</fullName>
    </submittedName>
</protein>
<dbReference type="EMBL" id="QFGA01000001">
    <property type="protein sequence ID" value="TEB08463.1"/>
    <property type="molecule type" value="Genomic_DNA"/>
</dbReference>
<dbReference type="Proteomes" id="UP000298324">
    <property type="component" value="Unassembled WGS sequence"/>
</dbReference>
<dbReference type="AlphaFoldDB" id="A0A4Y7RI36"/>
<dbReference type="InterPro" id="IPR043504">
    <property type="entry name" value="Peptidase_S1_PA_chymotrypsin"/>
</dbReference>
<keyword evidence="2" id="KW-1185">Reference proteome</keyword>
<dbReference type="RefSeq" id="WP_134217126.1">
    <property type="nucleotide sequence ID" value="NZ_QFGA01000001.1"/>
</dbReference>
<proteinExistence type="predicted"/>
<sequence>MERYFRALNKTRDKLLRLQNVVGLGIGHKEIGSENTGEPAFIVYVEKKLPVENLMRGHVVPEKIGGLNTDVVEIGVVRALGVRTSRERPAQPGVSIGHYKSTAGTFGAVVKDKQTKELMLLSNNHVLANGSSIQEARAKPGDPILQPGPYDGGTLKDRIGTLLRYVPLEKSVARSDCPVASSVARGGNFLLNIVKRDYEIRFYKRFSTENTVDCALAKIDSIDLVAPSILEIGDITGVAEAKPGKKVQKSGRTTGLTNGAIKSVGTVLQVEMDKDEKVWFSDQVVTELISQPGDSGALILDQERKAVGLLFAGSDKLTIFNRISNVMDRLGFEF</sequence>
<accession>A0A4Y7RI36</accession>
<dbReference type="InterPro" id="IPR009003">
    <property type="entry name" value="Peptidase_S1_PA"/>
</dbReference>
<evidence type="ECO:0000313" key="1">
    <source>
        <dbReference type="EMBL" id="TEB08463.1"/>
    </source>
</evidence>
<reference evidence="1 2" key="1">
    <citation type="journal article" date="2018" name="Environ. Microbiol.">
        <title>Novel energy conservation strategies and behaviour of Pelotomaculum schinkii driving syntrophic propionate catabolism.</title>
        <authorList>
            <person name="Hidalgo-Ahumada C.A.P."/>
            <person name="Nobu M.K."/>
            <person name="Narihiro T."/>
            <person name="Tamaki H."/>
            <person name="Liu W.T."/>
            <person name="Kamagata Y."/>
            <person name="Stams A.J.M."/>
            <person name="Imachi H."/>
            <person name="Sousa D.Z."/>
        </authorList>
    </citation>
    <scope>NUCLEOTIDE SEQUENCE [LARGE SCALE GENOMIC DNA]</scope>
    <source>
        <strain evidence="1 2">HH</strain>
    </source>
</reference>
<dbReference type="SUPFAM" id="SSF50494">
    <property type="entry name" value="Trypsin-like serine proteases"/>
    <property type="match status" value="1"/>
</dbReference>